<evidence type="ECO:0000256" key="6">
    <source>
        <dbReference type="PROSITE-ProRule" id="PRU00169"/>
    </source>
</evidence>
<keyword evidence="4 7" id="KW-0238">DNA-binding</keyword>
<evidence type="ECO:0000256" key="7">
    <source>
        <dbReference type="PROSITE-ProRule" id="PRU01091"/>
    </source>
</evidence>
<feature type="modified residue" description="4-aspartylphosphate" evidence="6">
    <location>
        <position position="65"/>
    </location>
</feature>
<evidence type="ECO:0000313" key="10">
    <source>
        <dbReference type="EMBL" id="GGF08143.1"/>
    </source>
</evidence>
<dbReference type="FunFam" id="3.40.50.2300:FF:000001">
    <property type="entry name" value="DNA-binding response regulator PhoB"/>
    <property type="match status" value="1"/>
</dbReference>
<dbReference type="InterPro" id="IPR001867">
    <property type="entry name" value="OmpR/PhoB-type_DNA-bd"/>
</dbReference>
<dbReference type="PROSITE" id="PS51755">
    <property type="entry name" value="OMPR_PHOB"/>
    <property type="match status" value="1"/>
</dbReference>
<proteinExistence type="predicted"/>
<dbReference type="EMBL" id="BMJQ01000003">
    <property type="protein sequence ID" value="GGF08143.1"/>
    <property type="molecule type" value="Genomic_DNA"/>
</dbReference>
<comment type="caution">
    <text evidence="10">The sequence shown here is derived from an EMBL/GenBank/DDBJ whole genome shotgun (WGS) entry which is preliminary data.</text>
</comment>
<evidence type="ECO:0000256" key="3">
    <source>
        <dbReference type="ARBA" id="ARBA00023015"/>
    </source>
</evidence>
<dbReference type="Pfam" id="PF00486">
    <property type="entry name" value="Trans_reg_C"/>
    <property type="match status" value="1"/>
</dbReference>
<dbReference type="Proteomes" id="UP000646365">
    <property type="component" value="Unassembled WGS sequence"/>
</dbReference>
<dbReference type="Gene3D" id="6.10.250.690">
    <property type="match status" value="1"/>
</dbReference>
<sequence length="239" mass="26711">MMSSLDEPTASEATPHLLIVDDDSRLRSVLKRYLVKNGFLVTEAADTRDARAKLKSLEFDLLILDVMMPGESGFEFLTELRKETRVPVLMLTAMSEPPDRINGLERGADDYLPKPFEPRELVLRLRNILTRVPPPAAAAEPVTLLKFGDCALDLKRGELTRHGALVHLTAGEAALLMALAQRAGEPVSREALSAYSQFSGNERTVDVQITRLRRKIEPDQKYPRYLQTVRGTGYVLKPD</sequence>
<dbReference type="AlphaFoldDB" id="A0A8J2YQS1"/>
<dbReference type="InterPro" id="IPR039420">
    <property type="entry name" value="WalR-like"/>
</dbReference>
<dbReference type="Gene3D" id="3.40.50.2300">
    <property type="match status" value="1"/>
</dbReference>
<reference evidence="10" key="2">
    <citation type="submission" date="2020-09" db="EMBL/GenBank/DDBJ databases">
        <authorList>
            <person name="Sun Q."/>
            <person name="Zhou Y."/>
        </authorList>
    </citation>
    <scope>NUCLEOTIDE SEQUENCE</scope>
    <source>
        <strain evidence="10">CGMCC 1.15725</strain>
    </source>
</reference>
<dbReference type="Gene3D" id="1.10.10.10">
    <property type="entry name" value="Winged helix-like DNA-binding domain superfamily/Winged helix DNA-binding domain"/>
    <property type="match status" value="1"/>
</dbReference>
<keyword evidence="2" id="KW-0902">Two-component regulatory system</keyword>
<evidence type="ECO:0000256" key="5">
    <source>
        <dbReference type="ARBA" id="ARBA00023163"/>
    </source>
</evidence>
<keyword evidence="1 6" id="KW-0597">Phosphoprotein</keyword>
<dbReference type="CDD" id="cd00383">
    <property type="entry name" value="trans_reg_C"/>
    <property type="match status" value="1"/>
</dbReference>
<dbReference type="InterPro" id="IPR016032">
    <property type="entry name" value="Sig_transdc_resp-reg_C-effctor"/>
</dbReference>
<dbReference type="SMART" id="SM00448">
    <property type="entry name" value="REC"/>
    <property type="match status" value="1"/>
</dbReference>
<feature type="DNA-binding region" description="OmpR/PhoB-type" evidence="7">
    <location>
        <begin position="142"/>
        <end position="238"/>
    </location>
</feature>
<dbReference type="PANTHER" id="PTHR48111:SF4">
    <property type="entry name" value="DNA-BINDING DUAL TRANSCRIPTIONAL REGULATOR OMPR"/>
    <property type="match status" value="1"/>
</dbReference>
<reference evidence="10" key="1">
    <citation type="journal article" date="2014" name="Int. J. Syst. Evol. Microbiol.">
        <title>Complete genome sequence of Corynebacterium casei LMG S-19264T (=DSM 44701T), isolated from a smear-ripened cheese.</title>
        <authorList>
            <consortium name="US DOE Joint Genome Institute (JGI-PGF)"/>
            <person name="Walter F."/>
            <person name="Albersmeier A."/>
            <person name="Kalinowski J."/>
            <person name="Ruckert C."/>
        </authorList>
    </citation>
    <scope>NUCLEOTIDE SEQUENCE</scope>
    <source>
        <strain evidence="10">CGMCC 1.15725</strain>
    </source>
</reference>
<dbReference type="GO" id="GO:0000156">
    <property type="term" value="F:phosphorelay response regulator activity"/>
    <property type="evidence" value="ECO:0007669"/>
    <property type="project" value="TreeGrafter"/>
</dbReference>
<keyword evidence="3" id="KW-0805">Transcription regulation</keyword>
<dbReference type="Pfam" id="PF00072">
    <property type="entry name" value="Response_reg"/>
    <property type="match status" value="1"/>
</dbReference>
<evidence type="ECO:0000259" key="9">
    <source>
        <dbReference type="PROSITE" id="PS51755"/>
    </source>
</evidence>
<dbReference type="GO" id="GO:0000976">
    <property type="term" value="F:transcription cis-regulatory region binding"/>
    <property type="evidence" value="ECO:0007669"/>
    <property type="project" value="TreeGrafter"/>
</dbReference>
<dbReference type="InterPro" id="IPR011006">
    <property type="entry name" value="CheY-like_superfamily"/>
</dbReference>
<dbReference type="GO" id="GO:0032993">
    <property type="term" value="C:protein-DNA complex"/>
    <property type="evidence" value="ECO:0007669"/>
    <property type="project" value="TreeGrafter"/>
</dbReference>
<dbReference type="SUPFAM" id="SSF46894">
    <property type="entry name" value="C-terminal effector domain of the bipartite response regulators"/>
    <property type="match status" value="1"/>
</dbReference>
<name>A0A8J2YQS1_9PROT</name>
<evidence type="ECO:0000256" key="4">
    <source>
        <dbReference type="ARBA" id="ARBA00023125"/>
    </source>
</evidence>
<evidence type="ECO:0000256" key="2">
    <source>
        <dbReference type="ARBA" id="ARBA00023012"/>
    </source>
</evidence>
<dbReference type="GO" id="GO:0005829">
    <property type="term" value="C:cytosol"/>
    <property type="evidence" value="ECO:0007669"/>
    <property type="project" value="TreeGrafter"/>
</dbReference>
<dbReference type="InterPro" id="IPR036388">
    <property type="entry name" value="WH-like_DNA-bd_sf"/>
</dbReference>
<feature type="domain" description="Response regulatory" evidence="8">
    <location>
        <begin position="16"/>
        <end position="129"/>
    </location>
</feature>
<dbReference type="SUPFAM" id="SSF52172">
    <property type="entry name" value="CheY-like"/>
    <property type="match status" value="1"/>
</dbReference>
<dbReference type="PROSITE" id="PS50110">
    <property type="entry name" value="RESPONSE_REGULATORY"/>
    <property type="match status" value="1"/>
</dbReference>
<dbReference type="PANTHER" id="PTHR48111">
    <property type="entry name" value="REGULATOR OF RPOS"/>
    <property type="match status" value="1"/>
</dbReference>
<organism evidence="10 11">
    <name type="scientific">Aliidongia dinghuensis</name>
    <dbReference type="NCBI Taxonomy" id="1867774"/>
    <lineage>
        <taxon>Bacteria</taxon>
        <taxon>Pseudomonadati</taxon>
        <taxon>Pseudomonadota</taxon>
        <taxon>Alphaproteobacteria</taxon>
        <taxon>Rhodospirillales</taxon>
        <taxon>Dongiaceae</taxon>
        <taxon>Aliidongia</taxon>
    </lineage>
</organism>
<evidence type="ECO:0000259" key="8">
    <source>
        <dbReference type="PROSITE" id="PS50110"/>
    </source>
</evidence>
<dbReference type="GO" id="GO:0006355">
    <property type="term" value="P:regulation of DNA-templated transcription"/>
    <property type="evidence" value="ECO:0007669"/>
    <property type="project" value="InterPro"/>
</dbReference>
<dbReference type="InterPro" id="IPR001789">
    <property type="entry name" value="Sig_transdc_resp-reg_receiver"/>
</dbReference>
<keyword evidence="11" id="KW-1185">Reference proteome</keyword>
<evidence type="ECO:0000256" key="1">
    <source>
        <dbReference type="ARBA" id="ARBA00022553"/>
    </source>
</evidence>
<gene>
    <name evidence="10" type="ORF">GCM10011611_11950</name>
</gene>
<feature type="domain" description="OmpR/PhoB-type" evidence="9">
    <location>
        <begin position="142"/>
        <end position="238"/>
    </location>
</feature>
<dbReference type="RefSeq" id="WP_308422395.1">
    <property type="nucleotide sequence ID" value="NZ_BMJQ01000003.1"/>
</dbReference>
<evidence type="ECO:0000313" key="11">
    <source>
        <dbReference type="Proteomes" id="UP000646365"/>
    </source>
</evidence>
<accession>A0A8J2YQS1</accession>
<protein>
    <submittedName>
        <fullName evidence="10">DNA-binding response regulator</fullName>
    </submittedName>
</protein>
<dbReference type="SMART" id="SM00862">
    <property type="entry name" value="Trans_reg_C"/>
    <property type="match status" value="1"/>
</dbReference>
<keyword evidence="5" id="KW-0804">Transcription</keyword>